<dbReference type="InterPro" id="IPR041492">
    <property type="entry name" value="HAD_2"/>
</dbReference>
<name>A0A1M5QN03_9CLOT</name>
<reference evidence="1 2" key="1">
    <citation type="submission" date="2016-11" db="EMBL/GenBank/DDBJ databases">
        <authorList>
            <person name="Jaros S."/>
            <person name="Januszkiewicz K."/>
            <person name="Wedrychowicz H."/>
        </authorList>
    </citation>
    <scope>NUCLEOTIDE SEQUENCE [LARGE SCALE GENOMIC DNA]</scope>
    <source>
        <strain evidence="1 2">DSM 8605</strain>
    </source>
</reference>
<evidence type="ECO:0000313" key="1">
    <source>
        <dbReference type="EMBL" id="SHH15474.1"/>
    </source>
</evidence>
<dbReference type="InterPro" id="IPR023198">
    <property type="entry name" value="PGP-like_dom2"/>
</dbReference>
<dbReference type="InterPro" id="IPR050155">
    <property type="entry name" value="HAD-like_hydrolase_sf"/>
</dbReference>
<dbReference type="PANTHER" id="PTHR43434">
    <property type="entry name" value="PHOSPHOGLYCOLATE PHOSPHATASE"/>
    <property type="match status" value="1"/>
</dbReference>
<dbReference type="InterPro" id="IPR036412">
    <property type="entry name" value="HAD-like_sf"/>
</dbReference>
<dbReference type="OrthoDB" id="9807630at2"/>
<dbReference type="STRING" id="1121316.SAMN02745207_00197"/>
<dbReference type="RefSeq" id="WP_073336057.1">
    <property type="nucleotide sequence ID" value="NZ_FQXM01000002.1"/>
</dbReference>
<dbReference type="Proteomes" id="UP000184447">
    <property type="component" value="Unassembled WGS sequence"/>
</dbReference>
<protein>
    <submittedName>
        <fullName evidence="1">Pyrophosphatase PpaX</fullName>
    </submittedName>
</protein>
<dbReference type="Pfam" id="PF13419">
    <property type="entry name" value="HAD_2"/>
    <property type="match status" value="1"/>
</dbReference>
<dbReference type="NCBIfam" id="TIGR01509">
    <property type="entry name" value="HAD-SF-IA-v3"/>
    <property type="match status" value="1"/>
</dbReference>
<dbReference type="InterPro" id="IPR006439">
    <property type="entry name" value="HAD-SF_hydro_IA"/>
</dbReference>
<dbReference type="AlphaFoldDB" id="A0A1M5QN03"/>
<dbReference type="PANTHER" id="PTHR43434:SF1">
    <property type="entry name" value="PHOSPHOGLYCOLATE PHOSPHATASE"/>
    <property type="match status" value="1"/>
</dbReference>
<dbReference type="Gene3D" id="3.40.50.1000">
    <property type="entry name" value="HAD superfamily/HAD-like"/>
    <property type="match status" value="1"/>
</dbReference>
<dbReference type="Gene3D" id="1.10.150.240">
    <property type="entry name" value="Putative phosphatase, domain 2"/>
    <property type="match status" value="1"/>
</dbReference>
<dbReference type="SFLD" id="SFLDS00003">
    <property type="entry name" value="Haloacid_Dehalogenase"/>
    <property type="match status" value="1"/>
</dbReference>
<dbReference type="GO" id="GO:0005829">
    <property type="term" value="C:cytosol"/>
    <property type="evidence" value="ECO:0007669"/>
    <property type="project" value="TreeGrafter"/>
</dbReference>
<dbReference type="GO" id="GO:0008967">
    <property type="term" value="F:phosphoglycolate phosphatase activity"/>
    <property type="evidence" value="ECO:0007669"/>
    <property type="project" value="TreeGrafter"/>
</dbReference>
<dbReference type="EMBL" id="FQXM01000002">
    <property type="protein sequence ID" value="SHH15474.1"/>
    <property type="molecule type" value="Genomic_DNA"/>
</dbReference>
<evidence type="ECO:0000313" key="2">
    <source>
        <dbReference type="Proteomes" id="UP000184447"/>
    </source>
</evidence>
<proteinExistence type="predicted"/>
<dbReference type="SFLD" id="SFLDG01129">
    <property type="entry name" value="C1.5:_HAD__Beta-PGM__Phosphata"/>
    <property type="match status" value="1"/>
</dbReference>
<keyword evidence="2" id="KW-1185">Reference proteome</keyword>
<dbReference type="PRINTS" id="PR00413">
    <property type="entry name" value="HADHALOGNASE"/>
</dbReference>
<dbReference type="GO" id="GO:0006281">
    <property type="term" value="P:DNA repair"/>
    <property type="evidence" value="ECO:0007669"/>
    <property type="project" value="TreeGrafter"/>
</dbReference>
<dbReference type="InterPro" id="IPR023214">
    <property type="entry name" value="HAD_sf"/>
</dbReference>
<dbReference type="NCBIfam" id="TIGR01549">
    <property type="entry name" value="HAD-SF-IA-v1"/>
    <property type="match status" value="1"/>
</dbReference>
<dbReference type="SUPFAM" id="SSF56784">
    <property type="entry name" value="HAD-like"/>
    <property type="match status" value="1"/>
</dbReference>
<gene>
    <name evidence="1" type="ORF">SAMN02745207_00197</name>
</gene>
<sequence>MIKCVLFDFDGTLIDSNKVVVNCLKDSIQKYTNKEVQLKDLIPILGKPIIDQMRFFSEEKCEEMTEYYRISYRINEDANTYIYDNIEILLRNLKDQGYVIAITSNKGRRGIEFGLDKFNLTSYIDYIVSVEDVEMKKPHPECVFKVMKEKGFSKEELIIVGDSPHDIGCGINAGIKTILVSWTLFPMEEFSKNSPDFIIDDPLELMDIIKNESKIKKVR</sequence>
<accession>A0A1M5QN03</accession>
<dbReference type="SFLD" id="SFLDG01135">
    <property type="entry name" value="C1.5.6:_HAD__Beta-PGM__Phospha"/>
    <property type="match status" value="1"/>
</dbReference>
<organism evidence="1 2">
    <name type="scientific">Clostridium grantii DSM 8605</name>
    <dbReference type="NCBI Taxonomy" id="1121316"/>
    <lineage>
        <taxon>Bacteria</taxon>
        <taxon>Bacillati</taxon>
        <taxon>Bacillota</taxon>
        <taxon>Clostridia</taxon>
        <taxon>Eubacteriales</taxon>
        <taxon>Clostridiaceae</taxon>
        <taxon>Clostridium</taxon>
    </lineage>
</organism>